<dbReference type="Pfam" id="PF03703">
    <property type="entry name" value="bPH_2"/>
    <property type="match status" value="1"/>
</dbReference>
<gene>
    <name evidence="4" type="ORF">DK847_15715</name>
</gene>
<dbReference type="InterPro" id="IPR054839">
    <property type="entry name" value="puhB_PGC"/>
</dbReference>
<keyword evidence="2" id="KW-0812">Transmembrane</keyword>
<reference evidence="5" key="1">
    <citation type="submission" date="2018-06" db="EMBL/GenBank/DDBJ databases">
        <title>Aestuariibacter litoralis strain KCTC 52945T.</title>
        <authorList>
            <person name="Li X."/>
            <person name="Salam N."/>
            <person name="Li J.-L."/>
            <person name="Chen Y.-M."/>
            <person name="Yang Z.-W."/>
            <person name="Zhang L.-Y."/>
            <person name="Han M.-X."/>
            <person name="Xiao M."/>
            <person name="Li W.-J."/>
        </authorList>
    </citation>
    <scope>NUCLEOTIDE SEQUENCE [LARGE SCALE GENOMIC DNA]</scope>
    <source>
        <strain evidence="5">KCTC 52945</strain>
    </source>
</reference>
<dbReference type="EMBL" id="QKVK01000007">
    <property type="protein sequence ID" value="PZF76080.1"/>
    <property type="molecule type" value="Genomic_DNA"/>
</dbReference>
<proteinExistence type="predicted"/>
<evidence type="ECO:0000259" key="3">
    <source>
        <dbReference type="Pfam" id="PF03703"/>
    </source>
</evidence>
<name>A0A2W2AU27_9HYPH</name>
<dbReference type="AlphaFoldDB" id="A0A2W2AU27"/>
<comment type="caution">
    <text evidence="4">The sequence shown here is derived from an EMBL/GenBank/DDBJ whole genome shotgun (WGS) entry which is preliminary data.</text>
</comment>
<accession>A0A2W2AU27</accession>
<keyword evidence="2" id="KW-0472">Membrane</keyword>
<evidence type="ECO:0000256" key="1">
    <source>
        <dbReference type="SAM" id="MobiDB-lite"/>
    </source>
</evidence>
<dbReference type="InterPro" id="IPR005182">
    <property type="entry name" value="YdbS-like_PH"/>
</dbReference>
<feature type="region of interest" description="Disordered" evidence="1">
    <location>
        <begin position="199"/>
        <end position="218"/>
    </location>
</feature>
<evidence type="ECO:0000313" key="4">
    <source>
        <dbReference type="EMBL" id="PZF76080.1"/>
    </source>
</evidence>
<dbReference type="NCBIfam" id="NF040894">
    <property type="entry name" value="puhB_PGC"/>
    <property type="match status" value="1"/>
</dbReference>
<evidence type="ECO:0000256" key="2">
    <source>
        <dbReference type="SAM" id="Phobius"/>
    </source>
</evidence>
<dbReference type="Proteomes" id="UP000248795">
    <property type="component" value="Unassembled WGS sequence"/>
</dbReference>
<feature type="domain" description="YdbS-like PH" evidence="3">
    <location>
        <begin position="99"/>
        <end position="146"/>
    </location>
</feature>
<organism evidence="4 5">
    <name type="scientific">Aestuariivirga litoralis</name>
    <dbReference type="NCBI Taxonomy" id="2650924"/>
    <lineage>
        <taxon>Bacteria</taxon>
        <taxon>Pseudomonadati</taxon>
        <taxon>Pseudomonadota</taxon>
        <taxon>Alphaproteobacteria</taxon>
        <taxon>Hyphomicrobiales</taxon>
        <taxon>Aestuariivirgaceae</taxon>
        <taxon>Aestuariivirga</taxon>
    </lineage>
</organism>
<keyword evidence="5" id="KW-1185">Reference proteome</keyword>
<evidence type="ECO:0000313" key="5">
    <source>
        <dbReference type="Proteomes" id="UP000248795"/>
    </source>
</evidence>
<feature type="transmembrane region" description="Helical" evidence="2">
    <location>
        <begin position="76"/>
        <end position="98"/>
    </location>
</feature>
<feature type="transmembrane region" description="Helical" evidence="2">
    <location>
        <begin position="47"/>
        <end position="64"/>
    </location>
</feature>
<protein>
    <submittedName>
        <fullName evidence="4">PH domain-containing protein</fullName>
    </submittedName>
</protein>
<dbReference type="RefSeq" id="WP_111199465.1">
    <property type="nucleotide sequence ID" value="NZ_QKVK01000007.1"/>
</dbReference>
<sequence>MTEHHDDFDFEPVRGLPQNLPKGERMLWQGAPRWQDLAVHAFHVRKVIWYFAGLTLLAGALRYAEGEGLAYAARPFQWLMPMGLVAAALLSGLAYLSARTTVYTITTRRVVMRIGMALPVTLNLPFSQVDGASLRIHGNGSGDIPLKVTKKERIAYLLLWPHARPFKFAHPEPCLRCVPGADDVASLLAAALTGTATTPLARQARDHRPSKASQPVAA</sequence>
<keyword evidence="2" id="KW-1133">Transmembrane helix</keyword>